<dbReference type="InterPro" id="IPR011333">
    <property type="entry name" value="SKP1/BTB/POZ_sf"/>
</dbReference>
<dbReference type="InterPro" id="IPR002110">
    <property type="entry name" value="Ankyrin_rpt"/>
</dbReference>
<dbReference type="Pfam" id="PF12796">
    <property type="entry name" value="Ank_2"/>
    <property type="match status" value="1"/>
</dbReference>
<dbReference type="SMART" id="SM00248">
    <property type="entry name" value="ANK"/>
    <property type="match status" value="3"/>
</dbReference>
<keyword evidence="3" id="KW-1185">Reference proteome</keyword>
<comment type="caution">
    <text evidence="2">The sequence shown here is derived from an EMBL/GenBank/DDBJ whole genome shotgun (WGS) entry which is preliminary data.</text>
</comment>
<dbReference type="Pfam" id="PF00651">
    <property type="entry name" value="BTB"/>
    <property type="match status" value="1"/>
</dbReference>
<dbReference type="PROSITE" id="PS50097">
    <property type="entry name" value="BTB"/>
    <property type="match status" value="1"/>
</dbReference>
<reference evidence="2" key="1">
    <citation type="submission" date="2022-10" db="EMBL/GenBank/DDBJ databases">
        <title>Novel sulphate-reducing endosymbionts in the free-living metamonad Anaeramoeba.</title>
        <authorList>
            <person name="Jerlstrom-Hultqvist J."/>
            <person name="Cepicka I."/>
            <person name="Gallot-Lavallee L."/>
            <person name="Salas-Leiva D."/>
            <person name="Curtis B.A."/>
            <person name="Zahonova K."/>
            <person name="Pipaliya S."/>
            <person name="Dacks J."/>
            <person name="Roger A.J."/>
        </authorList>
    </citation>
    <scope>NUCLEOTIDE SEQUENCE</scope>
    <source>
        <strain evidence="2">BMAN</strain>
    </source>
</reference>
<feature type="domain" description="BTB" evidence="1">
    <location>
        <begin position="283"/>
        <end position="349"/>
    </location>
</feature>
<dbReference type="InterPro" id="IPR036770">
    <property type="entry name" value="Ankyrin_rpt-contain_sf"/>
</dbReference>
<name>A0A9Q0RBX4_ANAIG</name>
<evidence type="ECO:0000313" key="2">
    <source>
        <dbReference type="EMBL" id="KAJ5073963.1"/>
    </source>
</evidence>
<dbReference type="EMBL" id="JAPDFW010000071">
    <property type="protein sequence ID" value="KAJ5073963.1"/>
    <property type="molecule type" value="Genomic_DNA"/>
</dbReference>
<dbReference type="AlphaFoldDB" id="A0A9Q0RBX4"/>
<evidence type="ECO:0000313" key="3">
    <source>
        <dbReference type="Proteomes" id="UP001149090"/>
    </source>
</evidence>
<dbReference type="Proteomes" id="UP001149090">
    <property type="component" value="Unassembled WGS sequence"/>
</dbReference>
<organism evidence="2 3">
    <name type="scientific">Anaeramoeba ignava</name>
    <name type="common">Anaerobic marine amoeba</name>
    <dbReference type="NCBI Taxonomy" id="1746090"/>
    <lineage>
        <taxon>Eukaryota</taxon>
        <taxon>Metamonada</taxon>
        <taxon>Anaeramoebidae</taxon>
        <taxon>Anaeramoeba</taxon>
    </lineage>
</organism>
<dbReference type="Gene3D" id="3.30.710.10">
    <property type="entry name" value="Potassium Channel Kv1.1, Chain A"/>
    <property type="match status" value="1"/>
</dbReference>
<dbReference type="SUPFAM" id="SSF48403">
    <property type="entry name" value="Ankyrin repeat"/>
    <property type="match status" value="1"/>
</dbReference>
<protein>
    <submittedName>
        <fullName evidence="2">Ankyrin repeat ph and sec7 domain containing protein secg-related</fullName>
    </submittedName>
</protein>
<dbReference type="InterPro" id="IPR000210">
    <property type="entry name" value="BTB/POZ_dom"/>
</dbReference>
<sequence length="379" mass="44246">MRKILKANNVENLVIESSKIKPNTIIKAIQENCSIPIFQTLLDHGNKLDYKTYGESIIEFACKHKLDIEKIRFLIKQGAPVNTQNKDTPLHFACFYPGNFPLIDLLLNETIDINSKGGNTPLHNCAYFECGIDKFIYLISKGADPNIMNGQKPIDLVQKKESFEFFFKCESLFNDFRILFEKQEVIDIKFELNDGEIGAHKTILAAKIGEENIEKFKNSLKTKVLKFAKKILYLIYFGISLEEDIPQLKLFFEQTKFLKFENFFGFEKFFELMDQLYQSEKTKNFTILVGSNEIKVHRVVLSARSELYKGMFMNVNDDSNKVNDYSGNSFKSFEQLIHFFYLNQIDPKCPKKVIQELTDSVEYYQVRKLKEQIEFQFKK</sequence>
<dbReference type="CDD" id="cd18186">
    <property type="entry name" value="BTB_POZ_ZBTB_KLHL-like"/>
    <property type="match status" value="1"/>
</dbReference>
<accession>A0A9Q0RBX4</accession>
<dbReference type="PANTHER" id="PTHR24413">
    <property type="entry name" value="SPECKLE-TYPE POZ PROTEIN"/>
    <property type="match status" value="1"/>
</dbReference>
<dbReference type="SUPFAM" id="SSF54695">
    <property type="entry name" value="POZ domain"/>
    <property type="match status" value="1"/>
</dbReference>
<proteinExistence type="predicted"/>
<gene>
    <name evidence="2" type="ORF">M0811_08236</name>
</gene>
<evidence type="ECO:0000259" key="1">
    <source>
        <dbReference type="PROSITE" id="PS50097"/>
    </source>
</evidence>
<dbReference type="Gene3D" id="1.25.40.20">
    <property type="entry name" value="Ankyrin repeat-containing domain"/>
    <property type="match status" value="1"/>
</dbReference>